<comment type="subcellular location">
    <subcellularLocation>
        <location evidence="1 5">Periplasm</location>
    </subcellularLocation>
</comment>
<feature type="chain" id="PRO_5029063687" description="Tol-Pal system protein TolB" evidence="5">
    <location>
        <begin position="24"/>
        <end position="436"/>
    </location>
</feature>
<dbReference type="EMBL" id="CP060697">
    <property type="protein sequence ID" value="QNM82304.1"/>
    <property type="molecule type" value="Genomic_DNA"/>
</dbReference>
<dbReference type="HAMAP" id="MF_00671">
    <property type="entry name" value="TolB"/>
    <property type="match status" value="1"/>
</dbReference>
<dbReference type="GO" id="GO:0017038">
    <property type="term" value="P:protein import"/>
    <property type="evidence" value="ECO:0007669"/>
    <property type="project" value="InterPro"/>
</dbReference>
<dbReference type="PANTHER" id="PTHR36842">
    <property type="entry name" value="PROTEIN TOLB HOMOLOG"/>
    <property type="match status" value="1"/>
</dbReference>
<dbReference type="Gene3D" id="3.40.50.10070">
    <property type="entry name" value="TolB, N-terminal domain"/>
    <property type="match status" value="1"/>
</dbReference>
<dbReference type="RefSeq" id="WP_187479259.1">
    <property type="nucleotide sequence ID" value="NZ_CP060697.1"/>
</dbReference>
<feature type="signal peptide" evidence="5">
    <location>
        <begin position="1"/>
        <end position="23"/>
    </location>
</feature>
<evidence type="ECO:0000256" key="6">
    <source>
        <dbReference type="SAM" id="MobiDB-lite"/>
    </source>
</evidence>
<feature type="compositionally biased region" description="Polar residues" evidence="6">
    <location>
        <begin position="419"/>
        <end position="436"/>
    </location>
</feature>
<dbReference type="InterPro" id="IPR011042">
    <property type="entry name" value="6-blade_b-propeller_TolB-like"/>
</dbReference>
<dbReference type="InterPro" id="IPR011659">
    <property type="entry name" value="WD40"/>
</dbReference>
<organism evidence="8 9">
    <name type="scientific">Sphingomonas sabuli</name>
    <dbReference type="NCBI Taxonomy" id="2764186"/>
    <lineage>
        <taxon>Bacteria</taxon>
        <taxon>Pseudomonadati</taxon>
        <taxon>Pseudomonadota</taxon>
        <taxon>Alphaproteobacteria</taxon>
        <taxon>Sphingomonadales</taxon>
        <taxon>Sphingomonadaceae</taxon>
        <taxon>Sphingomonas</taxon>
    </lineage>
</organism>
<evidence type="ECO:0000313" key="8">
    <source>
        <dbReference type="EMBL" id="QNM82304.1"/>
    </source>
</evidence>
<comment type="subunit">
    <text evidence="5">The Tol-Pal system is composed of five core proteins: the inner membrane proteins TolA, TolQ and TolR, the periplasmic protein TolB and the outer membrane protein Pal. They form a network linking the inner and outer membranes and the peptidoglycan layer.</text>
</comment>
<keyword evidence="4 5" id="KW-0574">Periplasm</keyword>
<protein>
    <recommendedName>
        <fullName evidence="5">Tol-Pal system protein TolB</fullName>
    </recommendedName>
</protein>
<dbReference type="AlphaFoldDB" id="A0A7G9L105"/>
<keyword evidence="9" id="KW-1185">Reference proteome</keyword>
<evidence type="ECO:0000256" key="2">
    <source>
        <dbReference type="ARBA" id="ARBA00009820"/>
    </source>
</evidence>
<dbReference type="SUPFAM" id="SSF52964">
    <property type="entry name" value="TolB, N-terminal domain"/>
    <property type="match status" value="1"/>
</dbReference>
<evidence type="ECO:0000256" key="1">
    <source>
        <dbReference type="ARBA" id="ARBA00004418"/>
    </source>
</evidence>
<dbReference type="SUPFAM" id="SSF69304">
    <property type="entry name" value="Tricorn protease N-terminal domain"/>
    <property type="match status" value="1"/>
</dbReference>
<accession>A0A7G9L105</accession>
<dbReference type="PANTHER" id="PTHR36842:SF1">
    <property type="entry name" value="PROTEIN TOLB"/>
    <property type="match status" value="1"/>
</dbReference>
<dbReference type="InterPro" id="IPR007195">
    <property type="entry name" value="TolB_N"/>
</dbReference>
<keyword evidence="5" id="KW-0132">Cell division</keyword>
<keyword evidence="5" id="KW-0131">Cell cycle</keyword>
<proteinExistence type="inferred from homology"/>
<evidence type="ECO:0000313" key="9">
    <source>
        <dbReference type="Proteomes" id="UP000515861"/>
    </source>
</evidence>
<dbReference type="GO" id="GO:0051301">
    <property type="term" value="P:cell division"/>
    <property type="evidence" value="ECO:0007669"/>
    <property type="project" value="UniProtKB-UniRule"/>
</dbReference>
<evidence type="ECO:0000256" key="5">
    <source>
        <dbReference type="HAMAP-Rule" id="MF_00671"/>
    </source>
</evidence>
<dbReference type="Gene3D" id="2.120.10.30">
    <property type="entry name" value="TolB, C-terminal domain"/>
    <property type="match status" value="1"/>
</dbReference>
<dbReference type="InterPro" id="IPR014167">
    <property type="entry name" value="Tol-Pal_TolB"/>
</dbReference>
<comment type="similarity">
    <text evidence="2 5">Belongs to the TolB family.</text>
</comment>
<feature type="region of interest" description="Disordered" evidence="6">
    <location>
        <begin position="410"/>
        <end position="436"/>
    </location>
</feature>
<evidence type="ECO:0000259" key="7">
    <source>
        <dbReference type="Pfam" id="PF04052"/>
    </source>
</evidence>
<keyword evidence="3 5" id="KW-0732">Signal</keyword>
<comment type="function">
    <text evidence="5">Part of the Tol-Pal system, which plays a role in outer membrane invagination during cell division and is important for maintaining outer membrane integrity.</text>
</comment>
<feature type="domain" description="TolB N-terminal" evidence="7">
    <location>
        <begin position="28"/>
        <end position="132"/>
    </location>
</feature>
<dbReference type="Pfam" id="PF07676">
    <property type="entry name" value="PD40"/>
    <property type="match status" value="5"/>
</dbReference>
<dbReference type="Proteomes" id="UP000515861">
    <property type="component" value="Chromosome"/>
</dbReference>
<dbReference type="KEGG" id="ssau:H8M03_09800"/>
<name>A0A7G9L105_9SPHN</name>
<sequence length="436" mass="46136" precursor="true">MRPSPIIAAALAALSALPAAAGAQPREASATVVAVPHFATASNEETDAGTTYTIATQIADLVTADLKSTASVIIADTSNVRVPSYPEITAPAYPQWRSVGAKLLLSGFVNARSDGRLTIGCYVYDVQSGRELARQGFAVTTGEWRRAAHRCADAAYTQATGDKPLFDSRIVYVAKSGREESPVKRIAVMDFDGSSHSFITEGDATVVTPHWSPKGKRIAYTSFTGGRAHVRVNELASKSDRPLLQTEDPNFAPAFSPDGVLIALAVASGGNTDIVTVDSAGGIPRRLTTSPSIETSPSWSPDGTQIAFVSDRSGSPQLYVMNADGTAQRRVSFGTGVYGAPSWSPDGDHIAFQKVEGPWSRIGVMNANGSEERLLSQGPDDEQPAWSPNGQRVLFQSADAGTRRTVLSSIPLAGGEARTVSTPQDASDPNWSQREE</sequence>
<dbReference type="GO" id="GO:0042597">
    <property type="term" value="C:periplasmic space"/>
    <property type="evidence" value="ECO:0007669"/>
    <property type="project" value="UniProtKB-SubCell"/>
</dbReference>
<evidence type="ECO:0000256" key="4">
    <source>
        <dbReference type="ARBA" id="ARBA00022764"/>
    </source>
</evidence>
<dbReference type="NCBIfam" id="TIGR02800">
    <property type="entry name" value="propeller_TolB"/>
    <property type="match status" value="1"/>
</dbReference>
<dbReference type="Pfam" id="PF04052">
    <property type="entry name" value="TolB_N"/>
    <property type="match status" value="1"/>
</dbReference>
<reference evidence="8 9" key="1">
    <citation type="submission" date="2020-08" db="EMBL/GenBank/DDBJ databases">
        <title>Sphingomonas sp. sand1-3 16S ribosomal RNA gene Genome sequencing and assembly.</title>
        <authorList>
            <person name="Kang M."/>
        </authorList>
    </citation>
    <scope>NUCLEOTIDE SEQUENCE [LARGE SCALE GENOMIC DNA]</scope>
    <source>
        <strain evidence="9">sand1-3</strain>
    </source>
</reference>
<gene>
    <name evidence="5 8" type="primary">tolB</name>
    <name evidence="8" type="ORF">H8M03_09800</name>
</gene>
<evidence type="ECO:0000256" key="3">
    <source>
        <dbReference type="ARBA" id="ARBA00022729"/>
    </source>
</evidence>